<evidence type="ECO:0000313" key="3">
    <source>
        <dbReference type="Proteomes" id="UP001287356"/>
    </source>
</evidence>
<dbReference type="EMBL" id="JAULSN010000007">
    <property type="protein sequence ID" value="KAK3366909.1"/>
    <property type="molecule type" value="Genomic_DNA"/>
</dbReference>
<proteinExistence type="predicted"/>
<evidence type="ECO:0000256" key="1">
    <source>
        <dbReference type="SAM" id="MobiDB-lite"/>
    </source>
</evidence>
<comment type="caution">
    <text evidence="2">The sequence shown here is derived from an EMBL/GenBank/DDBJ whole genome shotgun (WGS) entry which is preliminary data.</text>
</comment>
<reference evidence="2" key="2">
    <citation type="submission" date="2023-06" db="EMBL/GenBank/DDBJ databases">
        <authorList>
            <consortium name="Lawrence Berkeley National Laboratory"/>
            <person name="Haridas S."/>
            <person name="Hensen N."/>
            <person name="Bonometti L."/>
            <person name="Westerberg I."/>
            <person name="Brannstrom I.O."/>
            <person name="Guillou S."/>
            <person name="Cros-Aarteil S."/>
            <person name="Calhoun S."/>
            <person name="Kuo A."/>
            <person name="Mondo S."/>
            <person name="Pangilinan J."/>
            <person name="Riley R."/>
            <person name="Labutti K."/>
            <person name="Andreopoulos B."/>
            <person name="Lipzen A."/>
            <person name="Chen C."/>
            <person name="Yanf M."/>
            <person name="Daum C."/>
            <person name="Ng V."/>
            <person name="Clum A."/>
            <person name="Steindorff A."/>
            <person name="Ohm R."/>
            <person name="Martin F."/>
            <person name="Silar P."/>
            <person name="Natvig D."/>
            <person name="Lalanne C."/>
            <person name="Gautier V."/>
            <person name="Ament-Velasquez S.L."/>
            <person name="Kruys A."/>
            <person name="Hutchinson M.I."/>
            <person name="Powell A.J."/>
            <person name="Barry K."/>
            <person name="Miller A.N."/>
            <person name="Grigoriev I.V."/>
            <person name="Debuchy R."/>
            <person name="Gladieux P."/>
            <person name="Thoren M.H."/>
            <person name="Johannesson H."/>
        </authorList>
    </citation>
    <scope>NUCLEOTIDE SEQUENCE</scope>
    <source>
        <strain evidence="2">CBS 958.72</strain>
    </source>
</reference>
<dbReference type="Proteomes" id="UP001287356">
    <property type="component" value="Unassembled WGS sequence"/>
</dbReference>
<feature type="compositionally biased region" description="Basic and acidic residues" evidence="1">
    <location>
        <begin position="20"/>
        <end position="30"/>
    </location>
</feature>
<sequence>MDPMRRYGIPGLDAALAKLDDHDQLERERSPFSLSPASFQSGSTGFDDPNMPEPDPLAARKIKLEFHGRRELALEAVKNAWLEQGIWRPNWNSGLGGTRWKHEGPLRYEGEIRNSHRGPAVVVTNPVPRELENGEERRRRRVERHRNASRPLPQFICQVEPACDGLAAKHQQANAPAAVRAPPDLGSAAYDEVKERWIKWGIWNNSWGTLPARTWLHEHPFEDLLRDELPPKHCPSSPRILLSW</sequence>
<gene>
    <name evidence="2" type="ORF">B0T24DRAFT_596791</name>
</gene>
<name>A0AAE0JYU5_9PEZI</name>
<organism evidence="2 3">
    <name type="scientific">Lasiosphaeria ovina</name>
    <dbReference type="NCBI Taxonomy" id="92902"/>
    <lineage>
        <taxon>Eukaryota</taxon>
        <taxon>Fungi</taxon>
        <taxon>Dikarya</taxon>
        <taxon>Ascomycota</taxon>
        <taxon>Pezizomycotina</taxon>
        <taxon>Sordariomycetes</taxon>
        <taxon>Sordariomycetidae</taxon>
        <taxon>Sordariales</taxon>
        <taxon>Lasiosphaeriaceae</taxon>
        <taxon>Lasiosphaeria</taxon>
    </lineage>
</organism>
<dbReference type="AlphaFoldDB" id="A0AAE0JYU5"/>
<evidence type="ECO:0000313" key="2">
    <source>
        <dbReference type="EMBL" id="KAK3366909.1"/>
    </source>
</evidence>
<keyword evidence="3" id="KW-1185">Reference proteome</keyword>
<protein>
    <submittedName>
        <fullName evidence="2">Uncharacterized protein</fullName>
    </submittedName>
</protein>
<feature type="compositionally biased region" description="Polar residues" evidence="1">
    <location>
        <begin position="32"/>
        <end position="44"/>
    </location>
</feature>
<reference evidence="2" key="1">
    <citation type="journal article" date="2023" name="Mol. Phylogenet. Evol.">
        <title>Genome-scale phylogeny and comparative genomics of the fungal order Sordariales.</title>
        <authorList>
            <person name="Hensen N."/>
            <person name="Bonometti L."/>
            <person name="Westerberg I."/>
            <person name="Brannstrom I.O."/>
            <person name="Guillou S."/>
            <person name="Cros-Aarteil S."/>
            <person name="Calhoun S."/>
            <person name="Haridas S."/>
            <person name="Kuo A."/>
            <person name="Mondo S."/>
            <person name="Pangilinan J."/>
            <person name="Riley R."/>
            <person name="LaButti K."/>
            <person name="Andreopoulos B."/>
            <person name="Lipzen A."/>
            <person name="Chen C."/>
            <person name="Yan M."/>
            <person name="Daum C."/>
            <person name="Ng V."/>
            <person name="Clum A."/>
            <person name="Steindorff A."/>
            <person name="Ohm R.A."/>
            <person name="Martin F."/>
            <person name="Silar P."/>
            <person name="Natvig D.O."/>
            <person name="Lalanne C."/>
            <person name="Gautier V."/>
            <person name="Ament-Velasquez S.L."/>
            <person name="Kruys A."/>
            <person name="Hutchinson M.I."/>
            <person name="Powell A.J."/>
            <person name="Barry K."/>
            <person name="Miller A.N."/>
            <person name="Grigoriev I.V."/>
            <person name="Debuchy R."/>
            <person name="Gladieux P."/>
            <person name="Hiltunen Thoren M."/>
            <person name="Johannesson H."/>
        </authorList>
    </citation>
    <scope>NUCLEOTIDE SEQUENCE</scope>
    <source>
        <strain evidence="2">CBS 958.72</strain>
    </source>
</reference>
<feature type="region of interest" description="Disordered" evidence="1">
    <location>
        <begin position="20"/>
        <end position="52"/>
    </location>
</feature>
<accession>A0AAE0JYU5</accession>